<feature type="transmembrane region" description="Helical" evidence="18">
    <location>
        <begin position="157"/>
        <end position="180"/>
    </location>
</feature>
<dbReference type="EMBL" id="RIZG01000009">
    <property type="protein sequence ID" value="RNF49077.1"/>
    <property type="molecule type" value="Genomic_DNA"/>
</dbReference>
<evidence type="ECO:0000259" key="20">
    <source>
        <dbReference type="PROSITE" id="PS50109"/>
    </source>
</evidence>
<evidence type="ECO:0000256" key="13">
    <source>
        <dbReference type="ARBA" id="ARBA00023136"/>
    </source>
</evidence>
<feature type="domain" description="PAC" evidence="23">
    <location>
        <begin position="347"/>
        <end position="397"/>
    </location>
</feature>
<dbReference type="InterPro" id="IPR013767">
    <property type="entry name" value="PAS_fold"/>
</dbReference>
<evidence type="ECO:0000256" key="10">
    <source>
        <dbReference type="ARBA" id="ARBA00022840"/>
    </source>
</evidence>
<dbReference type="FunFam" id="3.30.565.10:FF:000010">
    <property type="entry name" value="Sensor histidine kinase RcsC"/>
    <property type="match status" value="1"/>
</dbReference>
<feature type="coiled-coil region" evidence="19">
    <location>
        <begin position="985"/>
        <end position="1031"/>
    </location>
</feature>
<feature type="transmembrane region" description="Helical" evidence="18">
    <location>
        <begin position="89"/>
        <end position="109"/>
    </location>
</feature>
<name>A0A3M8PYU2_9GAMM</name>
<keyword evidence="9" id="KW-0418">Kinase</keyword>
<dbReference type="EC" id="2.7.13.3" evidence="3"/>
<evidence type="ECO:0000256" key="11">
    <source>
        <dbReference type="ARBA" id="ARBA00022989"/>
    </source>
</evidence>
<keyword evidence="8" id="KW-0547">Nucleotide-binding</keyword>
<dbReference type="PANTHER" id="PTHR45339:SF1">
    <property type="entry name" value="HYBRID SIGNAL TRANSDUCTION HISTIDINE KINASE J"/>
    <property type="match status" value="1"/>
</dbReference>
<dbReference type="PROSITE" id="PS50112">
    <property type="entry name" value="PAS"/>
    <property type="match status" value="2"/>
</dbReference>
<feature type="transmembrane region" description="Helical" evidence="18">
    <location>
        <begin position="235"/>
        <end position="255"/>
    </location>
</feature>
<dbReference type="InterPro" id="IPR036641">
    <property type="entry name" value="HPT_dom_sf"/>
</dbReference>
<dbReference type="InterPro" id="IPR005467">
    <property type="entry name" value="His_kinase_dom"/>
</dbReference>
<dbReference type="Pfam" id="PF08447">
    <property type="entry name" value="PAS_3"/>
    <property type="match status" value="1"/>
</dbReference>
<dbReference type="PROSITE" id="PS50113">
    <property type="entry name" value="PAC"/>
    <property type="match status" value="2"/>
</dbReference>
<evidence type="ECO:0000259" key="24">
    <source>
        <dbReference type="PROSITE" id="PS50894"/>
    </source>
</evidence>
<dbReference type="InterPro" id="IPR008207">
    <property type="entry name" value="Sig_transdc_His_kin_Hpt_dom"/>
</dbReference>
<dbReference type="InterPro" id="IPR000014">
    <property type="entry name" value="PAS"/>
</dbReference>
<dbReference type="PROSITE" id="PS50109">
    <property type="entry name" value="HIS_KIN"/>
    <property type="match status" value="1"/>
</dbReference>
<dbReference type="Pfam" id="PF02518">
    <property type="entry name" value="HATPase_c"/>
    <property type="match status" value="1"/>
</dbReference>
<dbReference type="PANTHER" id="PTHR45339">
    <property type="entry name" value="HYBRID SIGNAL TRANSDUCTION HISTIDINE KINASE J"/>
    <property type="match status" value="1"/>
</dbReference>
<evidence type="ECO:0000256" key="12">
    <source>
        <dbReference type="ARBA" id="ARBA00023012"/>
    </source>
</evidence>
<feature type="domain" description="PAC" evidence="23">
    <location>
        <begin position="475"/>
        <end position="527"/>
    </location>
</feature>
<dbReference type="PROSITE" id="PS50894">
    <property type="entry name" value="HPT"/>
    <property type="match status" value="1"/>
</dbReference>
<dbReference type="InterPro" id="IPR036890">
    <property type="entry name" value="HATPase_C_sf"/>
</dbReference>
<keyword evidence="13 18" id="KW-0472">Membrane</keyword>
<dbReference type="RefSeq" id="WP_123096510.1">
    <property type="nucleotide sequence ID" value="NZ_RIZG01000009.1"/>
</dbReference>
<feature type="transmembrane region" description="Helical" evidence="18">
    <location>
        <begin position="25"/>
        <end position="48"/>
    </location>
</feature>
<evidence type="ECO:0000256" key="17">
    <source>
        <dbReference type="PROSITE-ProRule" id="PRU00169"/>
    </source>
</evidence>
<dbReference type="SUPFAM" id="SSF47226">
    <property type="entry name" value="Histidine-containing phosphotransfer domain, HPT domain"/>
    <property type="match status" value="1"/>
</dbReference>
<organism evidence="26 27">
    <name type="scientific">Marinomonas hwangdonensis</name>
    <dbReference type="NCBI Taxonomy" id="1053647"/>
    <lineage>
        <taxon>Bacteria</taxon>
        <taxon>Pseudomonadati</taxon>
        <taxon>Pseudomonadota</taxon>
        <taxon>Gammaproteobacteria</taxon>
        <taxon>Oceanospirillales</taxon>
        <taxon>Oceanospirillaceae</taxon>
        <taxon>Marinomonas</taxon>
    </lineage>
</organism>
<accession>A0A3M8PYU2</accession>
<gene>
    <name evidence="26" type="ORF">EBI00_13380</name>
</gene>
<feature type="domain" description="PAS" evidence="22">
    <location>
        <begin position="398"/>
        <end position="472"/>
    </location>
</feature>
<dbReference type="InterPro" id="IPR035965">
    <property type="entry name" value="PAS-like_dom_sf"/>
</dbReference>
<keyword evidence="11 18" id="KW-1133">Transmembrane helix</keyword>
<dbReference type="SMART" id="SM00091">
    <property type="entry name" value="PAS"/>
    <property type="match status" value="2"/>
</dbReference>
<dbReference type="Gene3D" id="3.30.565.10">
    <property type="entry name" value="Histidine kinase-like ATPase, C-terminal domain"/>
    <property type="match status" value="1"/>
</dbReference>
<evidence type="ECO:0000256" key="5">
    <source>
        <dbReference type="ARBA" id="ARBA00022553"/>
    </source>
</evidence>
<dbReference type="SMART" id="SM00448">
    <property type="entry name" value="REC"/>
    <property type="match status" value="1"/>
</dbReference>
<keyword evidence="4" id="KW-1003">Cell membrane</keyword>
<dbReference type="InterPro" id="IPR003594">
    <property type="entry name" value="HATPase_dom"/>
</dbReference>
<dbReference type="SUPFAM" id="SSF55785">
    <property type="entry name" value="PYP-like sensor domain (PAS domain)"/>
    <property type="match status" value="2"/>
</dbReference>
<protein>
    <recommendedName>
        <fullName evidence="15">Sensor protein FixL</fullName>
        <ecNumber evidence="3">2.7.13.3</ecNumber>
    </recommendedName>
</protein>
<keyword evidence="27" id="KW-1185">Reference proteome</keyword>
<feature type="domain" description="Response regulatory" evidence="21">
    <location>
        <begin position="781"/>
        <end position="900"/>
    </location>
</feature>
<evidence type="ECO:0000256" key="4">
    <source>
        <dbReference type="ARBA" id="ARBA00022475"/>
    </source>
</evidence>
<comment type="catalytic activity">
    <reaction evidence="1">
        <text>ATP + protein L-histidine = ADP + protein N-phospho-L-histidine.</text>
        <dbReference type="EC" id="2.7.13.3"/>
    </reaction>
</comment>
<keyword evidence="12" id="KW-0902">Two-component regulatory system</keyword>
<keyword evidence="19" id="KW-0175">Coiled coil</keyword>
<dbReference type="CDD" id="cd00082">
    <property type="entry name" value="HisKA"/>
    <property type="match status" value="1"/>
</dbReference>
<evidence type="ECO:0000256" key="15">
    <source>
        <dbReference type="ARBA" id="ARBA00070616"/>
    </source>
</evidence>
<dbReference type="OrthoDB" id="6110612at2"/>
<dbReference type="GO" id="GO:0005886">
    <property type="term" value="C:plasma membrane"/>
    <property type="evidence" value="ECO:0007669"/>
    <property type="project" value="UniProtKB-SubCell"/>
</dbReference>
<dbReference type="InterPro" id="IPR000700">
    <property type="entry name" value="PAS-assoc_C"/>
</dbReference>
<dbReference type="SMART" id="SM00387">
    <property type="entry name" value="HATPase_c"/>
    <property type="match status" value="1"/>
</dbReference>
<dbReference type="CDD" id="cd00130">
    <property type="entry name" value="PAS"/>
    <property type="match status" value="2"/>
</dbReference>
<keyword evidence="5 17" id="KW-0597">Phosphoprotein</keyword>
<comment type="function">
    <text evidence="14">Putative oxygen sensor; modulates the activity of FixJ, a transcriptional activator of nitrogen fixation fixK gene. FixL probably acts as a kinase that phosphorylates FixJ.</text>
</comment>
<evidence type="ECO:0000256" key="9">
    <source>
        <dbReference type="ARBA" id="ARBA00022777"/>
    </source>
</evidence>
<dbReference type="SUPFAM" id="SSF47384">
    <property type="entry name" value="Homodimeric domain of signal transducing histidine kinase"/>
    <property type="match status" value="1"/>
</dbReference>
<evidence type="ECO:0000256" key="8">
    <source>
        <dbReference type="ARBA" id="ARBA00022741"/>
    </source>
</evidence>
<dbReference type="SUPFAM" id="SSF55874">
    <property type="entry name" value="ATPase domain of HSP90 chaperone/DNA topoisomerase II/histidine kinase"/>
    <property type="match status" value="1"/>
</dbReference>
<dbReference type="Gene3D" id="1.10.287.130">
    <property type="match status" value="1"/>
</dbReference>
<evidence type="ECO:0000259" key="25">
    <source>
        <dbReference type="PROSITE" id="PS50924"/>
    </source>
</evidence>
<feature type="domain" description="MHYT" evidence="25">
    <location>
        <begin position="22"/>
        <end position="218"/>
    </location>
</feature>
<dbReference type="Gene3D" id="3.40.50.2300">
    <property type="match status" value="1"/>
</dbReference>
<evidence type="ECO:0000259" key="22">
    <source>
        <dbReference type="PROSITE" id="PS50112"/>
    </source>
</evidence>
<evidence type="ECO:0000256" key="18">
    <source>
        <dbReference type="PROSITE-ProRule" id="PRU00244"/>
    </source>
</evidence>
<dbReference type="InterPro" id="IPR004358">
    <property type="entry name" value="Sig_transdc_His_kin-like_C"/>
</dbReference>
<evidence type="ECO:0000259" key="23">
    <source>
        <dbReference type="PROSITE" id="PS50113"/>
    </source>
</evidence>
<dbReference type="InterPro" id="IPR003661">
    <property type="entry name" value="HisK_dim/P_dom"/>
</dbReference>
<feature type="transmembrane region" description="Helical" evidence="18">
    <location>
        <begin position="192"/>
        <end position="215"/>
    </location>
</feature>
<dbReference type="FunFam" id="3.30.450.20:FF:000060">
    <property type="entry name" value="Sensor protein FixL"/>
    <property type="match status" value="1"/>
</dbReference>
<feature type="domain" description="HPt" evidence="24">
    <location>
        <begin position="935"/>
        <end position="1032"/>
    </location>
</feature>
<feature type="modified residue" description="4-aspartylphosphate" evidence="17">
    <location>
        <position position="830"/>
    </location>
</feature>
<feature type="modified residue" description="Phosphohistidine" evidence="16">
    <location>
        <position position="974"/>
    </location>
</feature>
<feature type="transmembrane region" description="Helical" evidence="18">
    <location>
        <begin position="121"/>
        <end position="145"/>
    </location>
</feature>
<dbReference type="NCBIfam" id="TIGR00229">
    <property type="entry name" value="sensory_box"/>
    <property type="match status" value="2"/>
</dbReference>
<dbReference type="Pfam" id="PF00072">
    <property type="entry name" value="Response_reg"/>
    <property type="match status" value="1"/>
</dbReference>
<dbReference type="InterPro" id="IPR013655">
    <property type="entry name" value="PAS_fold_3"/>
</dbReference>
<dbReference type="InterPro" id="IPR011006">
    <property type="entry name" value="CheY-like_superfamily"/>
</dbReference>
<dbReference type="Gene3D" id="3.30.450.20">
    <property type="entry name" value="PAS domain"/>
    <property type="match status" value="2"/>
</dbReference>
<feature type="domain" description="Histidine kinase" evidence="20">
    <location>
        <begin position="545"/>
        <end position="762"/>
    </location>
</feature>
<dbReference type="InterPro" id="IPR036097">
    <property type="entry name" value="HisK_dim/P_sf"/>
</dbReference>
<evidence type="ECO:0000256" key="16">
    <source>
        <dbReference type="PROSITE-ProRule" id="PRU00110"/>
    </source>
</evidence>
<dbReference type="SMART" id="SM00086">
    <property type="entry name" value="PAC"/>
    <property type="match status" value="2"/>
</dbReference>
<dbReference type="InterPro" id="IPR005330">
    <property type="entry name" value="MHYT_dom"/>
</dbReference>
<keyword evidence="10" id="KW-0067">ATP-binding</keyword>
<evidence type="ECO:0000256" key="2">
    <source>
        <dbReference type="ARBA" id="ARBA00004651"/>
    </source>
</evidence>
<feature type="transmembrane region" description="Helical" evidence="18">
    <location>
        <begin position="60"/>
        <end position="83"/>
    </location>
</feature>
<dbReference type="GO" id="GO:0005524">
    <property type="term" value="F:ATP binding"/>
    <property type="evidence" value="ECO:0007669"/>
    <property type="project" value="UniProtKB-KW"/>
</dbReference>
<dbReference type="PROSITE" id="PS50110">
    <property type="entry name" value="RESPONSE_REGULATORY"/>
    <property type="match status" value="1"/>
</dbReference>
<evidence type="ECO:0000256" key="3">
    <source>
        <dbReference type="ARBA" id="ARBA00012438"/>
    </source>
</evidence>
<dbReference type="Gene3D" id="1.20.120.160">
    <property type="entry name" value="HPT domain"/>
    <property type="match status" value="1"/>
</dbReference>
<evidence type="ECO:0000256" key="19">
    <source>
        <dbReference type="SAM" id="Coils"/>
    </source>
</evidence>
<keyword evidence="7 18" id="KW-0812">Transmembrane</keyword>
<comment type="subcellular location">
    <subcellularLocation>
        <location evidence="2">Cell membrane</location>
        <topology evidence="2">Multi-pass membrane protein</topology>
    </subcellularLocation>
</comment>
<sequence>MSWVNTFFVTQVDQNLLVLGEYNPLLVTLSLFLAVMASFFALYFASVARNHILKKYKKMALLSGAFIMAGGIWSMHFVGMLAFDMGRSVHYDPLLTAVSFFPSVIASYITLKRLVKPDLSLLQLCLSGLLVGGSIGTMHYLGMAAMQMDTVLKYDPIWFIGSIVIAVVLAFIALSTHSYIRKQWPNIRQHWANGISAIIMGCAISGMHYTGMAGARFISTGDAHLSHLSENDNGALSFVVAVITLLLSILAANIASQLRYRQLLQEKTASETRLKTTLDTAVDGIITISEKGLIISYNLAAERILGYTADEVIGQNIKMLTPINHREHHDSYIANYQNTGEAKIIGIGREVEARHKEGYLVPIRLAIGESRVGQERTFVGFITDISQRKKMESDLKEREKQYSSLIKNIPGASFRCLMNEEYTAIFVSDAIQEVSGWPPALFYSSAISFGQLVHPDDRKQVSDAISHAAEKHATYTVEYRLLDKTGHYIWVLENGSVVFNEDQTIEWIDGVILDISQRIEMEDELRLAKTKAETAAQSKAEFLANMSHEIRTPMNAIIGFSDILLDSEVSTKDKKHLATISKSARSLLHLLDDILDSAKLEKNKLELDIQPFFLANLVDVVISTLWLQAKNKGLELTFHIDVNIADIYLGAEDRIRQVLMNLVGNAIKFTEQGYVKLTVSKQNNGDLCFCVEDTGIGIPKDRLDNIFDPFTQADASMSRRFGGTGLGTSISKQLVKLMGGEMQATSELGVGSCFSFRLPLEKSSLPPNTKVGELPIITPKTVLLVDDIEQNLTLLTLLLEKQGHTILLARDGLEAVEQFKTTPLDIILMDIQMPNLDGLAATQVIRRYEVEHQLAPTPIIALTANVMAEDKIEAQQAGMNGFAHKPIELATLLSEMARLLQDTPTDLMIFEKDTSDHLSGTQQIHLNKGLSLWLDMITFLNELTRFAEQHKNLPQRLTSHLHGREFNALSSLAHAIKGTAGNLALLRLSNEMAELEHAAQSEDTQTCKLSIANLIHTFEQFENELSALIAQHSASTDTLQSDTGAALSKENLLDLLNTLHLSAHSGEVDDESLDLLILHSPLALKGQAIEISKAVTNFEFDQAIRSLTNLKAIITEESPLTEENKHENR</sequence>
<reference evidence="26 27" key="1">
    <citation type="journal article" date="2012" name="Int. J. Syst. Evol. Microbiol.">
        <title>Marinomonas hwangdonensis sp. nov., isolated from seawater.</title>
        <authorList>
            <person name="Jung Y.T."/>
            <person name="Oh T.K."/>
            <person name="Yoon J.H."/>
        </authorList>
    </citation>
    <scope>NUCLEOTIDE SEQUENCE [LARGE SCALE GENOMIC DNA]</scope>
    <source>
        <strain evidence="26 27">HDW-15</strain>
    </source>
</reference>
<dbReference type="PRINTS" id="PR00344">
    <property type="entry name" value="BCTRLSENSOR"/>
</dbReference>
<feature type="domain" description="PAS" evidence="22">
    <location>
        <begin position="270"/>
        <end position="343"/>
    </location>
</feature>
<proteinExistence type="predicted"/>
<dbReference type="SUPFAM" id="SSF52172">
    <property type="entry name" value="CheY-like"/>
    <property type="match status" value="1"/>
</dbReference>
<dbReference type="CDD" id="cd16922">
    <property type="entry name" value="HATPase_EvgS-ArcB-TorS-like"/>
    <property type="match status" value="1"/>
</dbReference>
<dbReference type="AlphaFoldDB" id="A0A3M8PYU2"/>
<dbReference type="PROSITE" id="PS50924">
    <property type="entry name" value="MHYT"/>
    <property type="match status" value="1"/>
</dbReference>
<dbReference type="Pfam" id="PF01627">
    <property type="entry name" value="Hpt"/>
    <property type="match status" value="1"/>
</dbReference>
<evidence type="ECO:0000256" key="1">
    <source>
        <dbReference type="ARBA" id="ARBA00000085"/>
    </source>
</evidence>
<dbReference type="Proteomes" id="UP000280507">
    <property type="component" value="Unassembled WGS sequence"/>
</dbReference>
<dbReference type="InterPro" id="IPR001610">
    <property type="entry name" value="PAC"/>
</dbReference>
<dbReference type="Pfam" id="PF03707">
    <property type="entry name" value="MHYT"/>
    <property type="match status" value="2"/>
</dbReference>
<comment type="caution">
    <text evidence="26">The sequence shown here is derived from an EMBL/GenBank/DDBJ whole genome shotgun (WGS) entry which is preliminary data.</text>
</comment>
<dbReference type="Pfam" id="PF00989">
    <property type="entry name" value="PAS"/>
    <property type="match status" value="1"/>
</dbReference>
<dbReference type="InterPro" id="IPR001789">
    <property type="entry name" value="Sig_transdc_resp-reg_receiver"/>
</dbReference>
<dbReference type="GO" id="GO:0006355">
    <property type="term" value="P:regulation of DNA-templated transcription"/>
    <property type="evidence" value="ECO:0007669"/>
    <property type="project" value="InterPro"/>
</dbReference>
<evidence type="ECO:0000313" key="27">
    <source>
        <dbReference type="Proteomes" id="UP000280507"/>
    </source>
</evidence>
<evidence type="ECO:0000259" key="21">
    <source>
        <dbReference type="PROSITE" id="PS50110"/>
    </source>
</evidence>
<keyword evidence="6" id="KW-0808">Transferase</keyword>
<evidence type="ECO:0000256" key="7">
    <source>
        <dbReference type="ARBA" id="ARBA00022692"/>
    </source>
</evidence>
<evidence type="ECO:0000256" key="6">
    <source>
        <dbReference type="ARBA" id="ARBA00022679"/>
    </source>
</evidence>
<dbReference type="Pfam" id="PF00512">
    <property type="entry name" value="HisKA"/>
    <property type="match status" value="1"/>
</dbReference>
<evidence type="ECO:0000256" key="14">
    <source>
        <dbReference type="ARBA" id="ARBA00059827"/>
    </source>
</evidence>
<dbReference type="CDD" id="cd17546">
    <property type="entry name" value="REC_hyHK_CKI1_RcsC-like"/>
    <property type="match status" value="1"/>
</dbReference>
<dbReference type="GO" id="GO:0000155">
    <property type="term" value="F:phosphorelay sensor kinase activity"/>
    <property type="evidence" value="ECO:0007669"/>
    <property type="project" value="InterPro"/>
</dbReference>
<dbReference type="SMART" id="SM00388">
    <property type="entry name" value="HisKA"/>
    <property type="match status" value="1"/>
</dbReference>
<evidence type="ECO:0000313" key="26">
    <source>
        <dbReference type="EMBL" id="RNF49077.1"/>
    </source>
</evidence>